<evidence type="ECO:0000313" key="2">
    <source>
        <dbReference type="Proteomes" id="UP000279259"/>
    </source>
</evidence>
<name>A0A427YTA2_9TREE</name>
<dbReference type="OrthoDB" id="10367033at2759"/>
<reference evidence="1 2" key="1">
    <citation type="submission" date="2018-11" db="EMBL/GenBank/DDBJ databases">
        <title>Genome sequence of Saitozyma podzolica DSM 27192.</title>
        <authorList>
            <person name="Aliyu H."/>
            <person name="Gorte O."/>
            <person name="Ochsenreither K."/>
        </authorList>
    </citation>
    <scope>NUCLEOTIDE SEQUENCE [LARGE SCALE GENOMIC DNA]</scope>
    <source>
        <strain evidence="1 2">DSM 27192</strain>
    </source>
</reference>
<gene>
    <name evidence="1" type="ORF">EHS25_004110</name>
</gene>
<evidence type="ECO:0000313" key="1">
    <source>
        <dbReference type="EMBL" id="RSH94307.1"/>
    </source>
</evidence>
<protein>
    <submittedName>
        <fullName evidence="1">Uncharacterized protein</fullName>
    </submittedName>
</protein>
<proteinExistence type="predicted"/>
<comment type="caution">
    <text evidence="1">The sequence shown here is derived from an EMBL/GenBank/DDBJ whole genome shotgun (WGS) entry which is preliminary data.</text>
</comment>
<dbReference type="EMBL" id="RSCD01000002">
    <property type="protein sequence ID" value="RSH94307.1"/>
    <property type="molecule type" value="Genomic_DNA"/>
</dbReference>
<keyword evidence="2" id="KW-1185">Reference proteome</keyword>
<dbReference type="Proteomes" id="UP000279259">
    <property type="component" value="Unassembled WGS sequence"/>
</dbReference>
<organism evidence="1 2">
    <name type="scientific">Saitozyma podzolica</name>
    <dbReference type="NCBI Taxonomy" id="1890683"/>
    <lineage>
        <taxon>Eukaryota</taxon>
        <taxon>Fungi</taxon>
        <taxon>Dikarya</taxon>
        <taxon>Basidiomycota</taxon>
        <taxon>Agaricomycotina</taxon>
        <taxon>Tremellomycetes</taxon>
        <taxon>Tremellales</taxon>
        <taxon>Trimorphomycetaceae</taxon>
        <taxon>Saitozyma</taxon>
    </lineage>
</organism>
<dbReference type="AlphaFoldDB" id="A0A427YTA2"/>
<sequence>MSQTGESSETAANSAPQWTSVETASLVDELTAQFGISRTNNVSDYQAVLAEAEDTVSTHKSSAGVTRFQMRSLIQMMVNAKLNEISSARNTSPSVDDSYANAEANAIASADADAADAGSISCRSAERGFPPLETSYK</sequence>
<accession>A0A427YTA2</accession>